<dbReference type="GO" id="GO:0034069">
    <property type="term" value="F:aminoglycoside N-acetyltransferase activity"/>
    <property type="evidence" value="ECO:0007669"/>
    <property type="project" value="TreeGrafter"/>
</dbReference>
<dbReference type="Gene3D" id="3.40.630.30">
    <property type="match status" value="2"/>
</dbReference>
<dbReference type="PROSITE" id="PS51186">
    <property type="entry name" value="GNAT"/>
    <property type="match status" value="1"/>
</dbReference>
<dbReference type="InterPro" id="IPR036527">
    <property type="entry name" value="SCP2_sterol-bd_dom_sf"/>
</dbReference>
<dbReference type="InterPro" id="IPR025559">
    <property type="entry name" value="Eis_dom"/>
</dbReference>
<dbReference type="InterPro" id="IPR016181">
    <property type="entry name" value="Acyl_CoA_acyltransferase"/>
</dbReference>
<reference evidence="2" key="1">
    <citation type="submission" date="2020-07" db="EMBL/GenBank/DDBJ databases">
        <title>Vallitalea pronyensis genome.</title>
        <authorList>
            <person name="Postec A."/>
        </authorList>
    </citation>
    <scope>NUCLEOTIDE SEQUENCE</scope>
    <source>
        <strain evidence="2">FatNI3</strain>
    </source>
</reference>
<organism evidence="2 3">
    <name type="scientific">Vallitalea pronyensis</name>
    <dbReference type="NCBI Taxonomy" id="1348613"/>
    <lineage>
        <taxon>Bacteria</taxon>
        <taxon>Bacillati</taxon>
        <taxon>Bacillota</taxon>
        <taxon>Clostridia</taxon>
        <taxon>Lachnospirales</taxon>
        <taxon>Vallitaleaceae</taxon>
        <taxon>Vallitalea</taxon>
    </lineage>
</organism>
<dbReference type="SUPFAM" id="SSF55729">
    <property type="entry name" value="Acyl-CoA N-acyltransferases (Nat)"/>
    <property type="match status" value="1"/>
</dbReference>
<dbReference type="InterPro" id="IPR000182">
    <property type="entry name" value="GNAT_dom"/>
</dbReference>
<dbReference type="RefSeq" id="WP_212697713.1">
    <property type="nucleotide sequence ID" value="NZ_CP058649.1"/>
</dbReference>
<dbReference type="Proteomes" id="UP000683246">
    <property type="component" value="Chromosome"/>
</dbReference>
<evidence type="ECO:0000259" key="1">
    <source>
        <dbReference type="PROSITE" id="PS51186"/>
    </source>
</evidence>
<sequence length="411" mass="47796">MSQTRKLLEKEIEDFTWIATNAYCGFGDLDKLRHSYQEFFTYLNQLEGDSIFGLFRDEKLLGGMRLTDFNMKLLSTKAKVGGIGCVAVDLVHKKEKVAKELIEFACTYFKEKGMSMVTLYPFRADFYKNMGFGYGVALRQYKIEPSYFPKGTTKEHLGWLKEEEKDAVVACYHRFADKHHGMMDKTEACIKRLFRKDTRIICYKKGDAILGYMSFSYKKKHLLRNDLIVHELIYDNHHVLLEFCTFLHAQADQFDRIIMNTPDEYFHYLISNPNNGQYQAFDSVKNEYNVTAIGLMYRVLDMKKLFKVLSSHNFNHQHCTLKITIKDDFFKANDGSTIIDFKDGRASISNDKDADVVIELNNSDFSSMIMGAVTFRTLIQYGLAKISHESYIEKVNKIFLTEQKPQCKTEF</sequence>
<protein>
    <submittedName>
        <fullName evidence="2">GNAT family N-acetyltransferase</fullName>
    </submittedName>
</protein>
<dbReference type="GO" id="GO:0030649">
    <property type="term" value="P:aminoglycoside antibiotic catabolic process"/>
    <property type="evidence" value="ECO:0007669"/>
    <property type="project" value="TreeGrafter"/>
</dbReference>
<dbReference type="Gene3D" id="3.30.1050.10">
    <property type="entry name" value="SCP2 sterol-binding domain"/>
    <property type="match status" value="1"/>
</dbReference>
<dbReference type="KEGG" id="vpy:HZI73_07945"/>
<dbReference type="EMBL" id="CP058649">
    <property type="protein sequence ID" value="QUI22230.1"/>
    <property type="molecule type" value="Genomic_DNA"/>
</dbReference>
<dbReference type="AlphaFoldDB" id="A0A8J8MIE8"/>
<accession>A0A8J8MIE8</accession>
<dbReference type="PANTHER" id="PTHR37817">
    <property type="entry name" value="N-ACETYLTRANSFERASE EIS"/>
    <property type="match status" value="1"/>
</dbReference>
<name>A0A8J8MIE8_9FIRM</name>
<feature type="domain" description="N-acetyltransferase" evidence="1">
    <location>
        <begin position="1"/>
        <end position="155"/>
    </location>
</feature>
<evidence type="ECO:0000313" key="3">
    <source>
        <dbReference type="Proteomes" id="UP000683246"/>
    </source>
</evidence>
<proteinExistence type="predicted"/>
<dbReference type="PANTHER" id="PTHR37817:SF1">
    <property type="entry name" value="N-ACETYLTRANSFERASE EIS"/>
    <property type="match status" value="1"/>
</dbReference>
<evidence type="ECO:0000313" key="2">
    <source>
        <dbReference type="EMBL" id="QUI22230.1"/>
    </source>
</evidence>
<dbReference type="Pfam" id="PF17668">
    <property type="entry name" value="Acetyltransf_17"/>
    <property type="match status" value="1"/>
</dbReference>
<dbReference type="InterPro" id="IPR041380">
    <property type="entry name" value="Acetyltransf_17"/>
</dbReference>
<keyword evidence="3" id="KW-1185">Reference proteome</keyword>
<gene>
    <name evidence="2" type="ORF">HZI73_07945</name>
</gene>
<dbReference type="Pfam" id="PF13527">
    <property type="entry name" value="Acetyltransf_9"/>
    <property type="match status" value="1"/>
</dbReference>
<dbReference type="SUPFAM" id="SSF55718">
    <property type="entry name" value="SCP-like"/>
    <property type="match status" value="1"/>
</dbReference>
<dbReference type="InterPro" id="IPR051554">
    <property type="entry name" value="Acetyltransferase_Eis"/>
</dbReference>
<dbReference type="Pfam" id="PF13530">
    <property type="entry name" value="SCP2_2"/>
    <property type="match status" value="1"/>
</dbReference>